<accession>A0A1G9U4T5</accession>
<keyword evidence="2" id="KW-1185">Reference proteome</keyword>
<dbReference type="RefSeq" id="WP_092073170.1">
    <property type="nucleotide sequence ID" value="NZ_FNHB01000005.1"/>
</dbReference>
<evidence type="ECO:0000313" key="2">
    <source>
        <dbReference type="Proteomes" id="UP000214880"/>
    </source>
</evidence>
<organism evidence="1 2">
    <name type="scientific">Dendrosporobacter quercicolus</name>
    <dbReference type="NCBI Taxonomy" id="146817"/>
    <lineage>
        <taxon>Bacteria</taxon>
        <taxon>Bacillati</taxon>
        <taxon>Bacillota</taxon>
        <taxon>Negativicutes</taxon>
        <taxon>Selenomonadales</taxon>
        <taxon>Sporomusaceae</taxon>
        <taxon>Dendrosporobacter</taxon>
    </lineage>
</organism>
<sequence>MILDLLEVYRKNADGDRLVIDNYQLKEGLYFKLYGSHKEPEILRIEKKVNYSGPLWEFIKTADFYSQLVDMNKPVDPKKQIHSNNIFAVAFKAAVLTEVANAVENFKNSLARYYQALQFPKKEDAKILSNYQFPPLNEQLIMNKQEYVISLIEYIKQKISDNKIKDNQYVKLYFAVDIEHYIRESKRYLIPKIFNKNDYNILINGTLYGLSNSNMGLNAKKPFLEHKTTAFKVPFRVSAADALATKNMFTWLDGQQDAEGKPVTEGYLPIGDSKVFTLVKPDERRWDAHYLHLAKGTQPVIDDYDFLPGLTDNLVPAFTLHNFLLLEDFNPQNISSRLELEGLVDDWLFNKNLVRNYFNEKPKPNDWFSEFQVSLLVRYKDAMRNYFHKGDQRDFVSCIDRLSQAMLKEMLPYKKLEDPKLAKALNLRLSLFKYFKIKEKEKMGDLLICLAEGLREKLDTTDNSSENISCQNDQEFYYYAGQIVRYLISQSQAQNPSYALIDPVTEARDNVKFKQEIIKLHKKYNHSLGFNTNIQSDVRFNKLFAVVMAYQCEDVKMNGLDLFLAGVASKNLIDVK</sequence>
<dbReference type="OrthoDB" id="1397020at2"/>
<protein>
    <submittedName>
        <fullName evidence="1">CRISPR-associated protein Csh1</fullName>
    </submittedName>
</protein>
<dbReference type="AlphaFoldDB" id="A0A1G9U4T5"/>
<reference evidence="1 2" key="1">
    <citation type="submission" date="2016-10" db="EMBL/GenBank/DDBJ databases">
        <authorList>
            <person name="de Groot N.N."/>
        </authorList>
    </citation>
    <scope>NUCLEOTIDE SEQUENCE [LARGE SCALE GENOMIC DNA]</scope>
    <source>
        <strain evidence="1 2">DSM 1736</strain>
    </source>
</reference>
<gene>
    <name evidence="1" type="ORF">SAMN04488502_105191</name>
</gene>
<dbReference type="STRING" id="146817.SAMN04488502_105191"/>
<proteinExistence type="predicted"/>
<dbReference type="Proteomes" id="UP000214880">
    <property type="component" value="Unassembled WGS sequence"/>
</dbReference>
<dbReference type="EMBL" id="FNHB01000005">
    <property type="protein sequence ID" value="SDM55009.1"/>
    <property type="molecule type" value="Genomic_DNA"/>
</dbReference>
<evidence type="ECO:0000313" key="1">
    <source>
        <dbReference type="EMBL" id="SDM55009.1"/>
    </source>
</evidence>
<name>A0A1G9U4T5_9FIRM</name>